<dbReference type="RefSeq" id="WP_171701903.1">
    <property type="nucleotide sequence ID" value="NZ_JABFHI010000002.1"/>
</dbReference>
<keyword evidence="2" id="KW-0732">Signal</keyword>
<dbReference type="Proteomes" id="UP000588806">
    <property type="component" value="Unassembled WGS sequence"/>
</dbReference>
<dbReference type="Gene3D" id="2.60.40.1890">
    <property type="entry name" value="PCu(A)C copper chaperone"/>
    <property type="match status" value="1"/>
</dbReference>
<accession>A0A7Y3X993</accession>
<dbReference type="InterPro" id="IPR058248">
    <property type="entry name" value="Lxx211020-like"/>
</dbReference>
<evidence type="ECO:0000313" key="3">
    <source>
        <dbReference type="EMBL" id="NOG31452.1"/>
    </source>
</evidence>
<dbReference type="EMBL" id="JABFHI010000002">
    <property type="protein sequence ID" value="NOG31452.1"/>
    <property type="molecule type" value="Genomic_DNA"/>
</dbReference>
<feature type="chain" id="PRO_5030888918" evidence="2">
    <location>
        <begin position="32"/>
        <end position="200"/>
    </location>
</feature>
<feature type="signal peptide" evidence="2">
    <location>
        <begin position="1"/>
        <end position="31"/>
    </location>
</feature>
<reference evidence="3 4" key="2">
    <citation type="submission" date="2020-06" db="EMBL/GenBank/DDBJ databases">
        <title>Halomonas songnenensis sp. nov., a moderately halophilic bacterium isolated from saline and alkaline soils.</title>
        <authorList>
            <person name="Jiang J."/>
            <person name="Pan Y."/>
        </authorList>
    </citation>
    <scope>NUCLEOTIDE SEQUENCE [LARGE SCALE GENOMIC DNA]</scope>
    <source>
        <strain evidence="3 4">TBZ9</strain>
    </source>
</reference>
<evidence type="ECO:0000256" key="2">
    <source>
        <dbReference type="SAM" id="SignalP"/>
    </source>
</evidence>
<sequence>MIKPCATAVSFKTLIASLLLVAGLMAVTAFAGGHEQGDTDHHDEQHADDHGQDDSHDDDKHDDEASHVSELDNLRALHAWTNATRDRDAHIYVELENTGTQTITLTGAYAEIAQTAQLTGFRLVDGEPQYAPIEAMPLDPSSTLVLSPNGLSIQLEGLSKALKEGEHFDVHLDTNAGRLALHVEVESASARQHSHAGHAH</sequence>
<dbReference type="PANTHER" id="PTHR36302:SF1">
    <property type="entry name" value="COPPER CHAPERONE PCU(A)C"/>
    <property type="match status" value="1"/>
</dbReference>
<evidence type="ECO:0000256" key="1">
    <source>
        <dbReference type="SAM" id="MobiDB-lite"/>
    </source>
</evidence>
<dbReference type="SUPFAM" id="SSF110087">
    <property type="entry name" value="DR1885-like metal-binding protein"/>
    <property type="match status" value="1"/>
</dbReference>
<dbReference type="AlphaFoldDB" id="A0A7Y3X993"/>
<name>A0A7Y3X993_9GAMM</name>
<evidence type="ECO:0000313" key="4">
    <source>
        <dbReference type="Proteomes" id="UP000588806"/>
    </source>
</evidence>
<dbReference type="PANTHER" id="PTHR36302">
    <property type="entry name" value="BLR7088 PROTEIN"/>
    <property type="match status" value="1"/>
</dbReference>
<organism evidence="3 4">
    <name type="scientific">Vreelandella azerica</name>
    <dbReference type="NCBI Taxonomy" id="2732867"/>
    <lineage>
        <taxon>Bacteria</taxon>
        <taxon>Pseudomonadati</taxon>
        <taxon>Pseudomonadota</taxon>
        <taxon>Gammaproteobacteria</taxon>
        <taxon>Oceanospirillales</taxon>
        <taxon>Halomonadaceae</taxon>
        <taxon>Vreelandella</taxon>
    </lineage>
</organism>
<dbReference type="InterPro" id="IPR036182">
    <property type="entry name" value="PCuAC_sf"/>
</dbReference>
<reference evidence="3 4" key="1">
    <citation type="submission" date="2020-05" db="EMBL/GenBank/DDBJ databases">
        <authorList>
            <person name="Ruan W."/>
            <person name="Jeon C.O."/>
            <person name="Chun B.H."/>
        </authorList>
    </citation>
    <scope>NUCLEOTIDE SEQUENCE [LARGE SCALE GENOMIC DNA]</scope>
    <source>
        <strain evidence="3 4">TBZ9</strain>
    </source>
</reference>
<feature type="region of interest" description="Disordered" evidence="1">
    <location>
        <begin position="35"/>
        <end position="68"/>
    </location>
</feature>
<comment type="caution">
    <text evidence="3">The sequence shown here is derived from an EMBL/GenBank/DDBJ whole genome shotgun (WGS) entry which is preliminary data.</text>
</comment>
<proteinExistence type="predicted"/>
<dbReference type="InterPro" id="IPR007410">
    <property type="entry name" value="LpqE-like"/>
</dbReference>
<keyword evidence="4" id="KW-1185">Reference proteome</keyword>
<protein>
    <submittedName>
        <fullName evidence="3">Copper chaperone PCu(A)C</fullName>
    </submittedName>
</protein>
<gene>
    <name evidence="3" type="ORF">HLB35_06130</name>
</gene>
<dbReference type="Pfam" id="PF04314">
    <property type="entry name" value="PCuAC"/>
    <property type="match status" value="1"/>
</dbReference>